<dbReference type="InterPro" id="IPR051678">
    <property type="entry name" value="AGP_Transferase"/>
</dbReference>
<dbReference type="InterPro" id="IPR011009">
    <property type="entry name" value="Kinase-like_dom_sf"/>
</dbReference>
<sequence>MAREESGVQPVLDNPNHEKEKTFLESSFFLEGRMPTLPSPADVRAINEKSGDIRATSFNRPPPVTFPSLGLLVKYGADTTVAEAETQIMIYTHLKDRVPVPEVFGWTEDDGQVFIYMSLVEGETLEQRWGSLTAEERDSICVELSGMVTAWRSLEQDGQDRYIGSLNKQPLNEIFLSGHSDLAGPFIGTDAVKHFQNACDIEIDEEVAVVFTHADLVPSNILLSPGSSPRIAAILDWGQAGWYPAYWEFCKARRVRANPKFFSDDLEEEWNTKYLPMILESVDDETVYHPWLCATFSEDAVEHIYRDICVSQLDGVRSITGMKVGSQLDLRAMIKDR</sequence>
<dbReference type="CDD" id="cd05120">
    <property type="entry name" value="APH_ChoK_like"/>
    <property type="match status" value="1"/>
</dbReference>
<comment type="caution">
    <text evidence="2">The sequence shown here is derived from an EMBL/GenBank/DDBJ whole genome shotgun (WGS) entry which is preliminary data.</text>
</comment>
<feature type="domain" description="Aminoglycoside phosphotransferase" evidence="1">
    <location>
        <begin position="80"/>
        <end position="253"/>
    </location>
</feature>
<dbReference type="RefSeq" id="XP_026608967.1">
    <property type="nucleotide sequence ID" value="XM_026743122.1"/>
</dbReference>
<gene>
    <name evidence="2" type="ORF">DSM5745_01106</name>
</gene>
<keyword evidence="3" id="KW-1185">Reference proteome</keyword>
<proteinExistence type="predicted"/>
<dbReference type="AlphaFoldDB" id="A0A3D8T5I5"/>
<accession>A0A3D8T5I5</accession>
<dbReference type="PANTHER" id="PTHR21310">
    <property type="entry name" value="AMINOGLYCOSIDE PHOSPHOTRANSFERASE-RELATED-RELATED"/>
    <property type="match status" value="1"/>
</dbReference>
<dbReference type="Gene3D" id="3.90.1200.10">
    <property type="match status" value="1"/>
</dbReference>
<dbReference type="Proteomes" id="UP000256690">
    <property type="component" value="Unassembled WGS sequence"/>
</dbReference>
<evidence type="ECO:0000313" key="2">
    <source>
        <dbReference type="EMBL" id="RDW93784.1"/>
    </source>
</evidence>
<evidence type="ECO:0000259" key="1">
    <source>
        <dbReference type="Pfam" id="PF01636"/>
    </source>
</evidence>
<dbReference type="GeneID" id="38111476"/>
<dbReference type="OrthoDB" id="5404599at2759"/>
<evidence type="ECO:0000313" key="3">
    <source>
        <dbReference type="Proteomes" id="UP000256690"/>
    </source>
</evidence>
<dbReference type="PANTHER" id="PTHR21310:SF54">
    <property type="entry name" value="AMINOGLYCOSIDE PHOSPHOTRANSFERASE DOMAIN-CONTAINING PROTEIN"/>
    <property type="match status" value="1"/>
</dbReference>
<dbReference type="SUPFAM" id="SSF56112">
    <property type="entry name" value="Protein kinase-like (PK-like)"/>
    <property type="match status" value="1"/>
</dbReference>
<name>A0A3D8T5I5_9EURO</name>
<protein>
    <recommendedName>
        <fullName evidence="1">Aminoglycoside phosphotransferase domain-containing protein</fullName>
    </recommendedName>
</protein>
<organism evidence="2 3">
    <name type="scientific">Aspergillus mulundensis</name>
    <dbReference type="NCBI Taxonomy" id="1810919"/>
    <lineage>
        <taxon>Eukaryota</taxon>
        <taxon>Fungi</taxon>
        <taxon>Dikarya</taxon>
        <taxon>Ascomycota</taxon>
        <taxon>Pezizomycotina</taxon>
        <taxon>Eurotiomycetes</taxon>
        <taxon>Eurotiomycetidae</taxon>
        <taxon>Eurotiales</taxon>
        <taxon>Aspergillaceae</taxon>
        <taxon>Aspergillus</taxon>
        <taxon>Aspergillus subgen. Nidulantes</taxon>
    </lineage>
</organism>
<dbReference type="InterPro" id="IPR002575">
    <property type="entry name" value="Aminoglycoside_PTrfase"/>
</dbReference>
<reference evidence="2 3" key="1">
    <citation type="journal article" date="2018" name="IMA Fungus">
        <title>IMA Genome-F 9: Draft genome sequence of Annulohypoxylon stygium, Aspergillus mulundensis, Berkeleyomyces basicola (syn. Thielaviopsis basicola), Ceratocystis smalleyi, two Cercospora beticola strains, Coleophoma cylindrospora, Fusarium fracticaudum, Phialophora cf. hyalina, and Morchella septimelata.</title>
        <authorList>
            <person name="Wingfield B.D."/>
            <person name="Bills G.F."/>
            <person name="Dong Y."/>
            <person name="Huang W."/>
            <person name="Nel W.J."/>
            <person name="Swalarsk-Parry B.S."/>
            <person name="Vaghefi N."/>
            <person name="Wilken P.M."/>
            <person name="An Z."/>
            <person name="de Beer Z.W."/>
            <person name="De Vos L."/>
            <person name="Chen L."/>
            <person name="Duong T.A."/>
            <person name="Gao Y."/>
            <person name="Hammerbacher A."/>
            <person name="Kikkert J.R."/>
            <person name="Li Y."/>
            <person name="Li H."/>
            <person name="Li K."/>
            <person name="Li Q."/>
            <person name="Liu X."/>
            <person name="Ma X."/>
            <person name="Naidoo K."/>
            <person name="Pethybridge S.J."/>
            <person name="Sun J."/>
            <person name="Steenkamp E.T."/>
            <person name="van der Nest M.A."/>
            <person name="van Wyk S."/>
            <person name="Wingfield M.J."/>
            <person name="Xiong C."/>
            <person name="Yue Q."/>
            <person name="Zhang X."/>
        </authorList>
    </citation>
    <scope>NUCLEOTIDE SEQUENCE [LARGE SCALE GENOMIC DNA]</scope>
    <source>
        <strain evidence="2 3">DSM 5745</strain>
    </source>
</reference>
<dbReference type="EMBL" id="PVWQ01000001">
    <property type="protein sequence ID" value="RDW93784.1"/>
    <property type="molecule type" value="Genomic_DNA"/>
</dbReference>
<dbReference type="Pfam" id="PF01636">
    <property type="entry name" value="APH"/>
    <property type="match status" value="1"/>
</dbReference>